<dbReference type="AlphaFoldDB" id="A0A3N9U9Z1"/>
<gene>
    <name evidence="1" type="ORF">EBB45_17055</name>
</gene>
<dbReference type="RefSeq" id="WP_124766554.1">
    <property type="nucleotide sequence ID" value="NZ_JAFBDY010000001.1"/>
</dbReference>
<dbReference type="PANTHER" id="PTHR39961:SF1">
    <property type="entry name" value="DUF458 DOMAIN-CONTAINING PROTEIN"/>
    <property type="match status" value="1"/>
</dbReference>
<evidence type="ECO:0008006" key="3">
    <source>
        <dbReference type="Google" id="ProtNLM"/>
    </source>
</evidence>
<evidence type="ECO:0000313" key="1">
    <source>
        <dbReference type="EMBL" id="RQW73360.1"/>
    </source>
</evidence>
<organism evidence="1 2">
    <name type="scientific">Lysinibacillus composti</name>
    <dbReference type="NCBI Taxonomy" id="720633"/>
    <lineage>
        <taxon>Bacteria</taxon>
        <taxon>Bacillati</taxon>
        <taxon>Bacillota</taxon>
        <taxon>Bacilli</taxon>
        <taxon>Bacillales</taxon>
        <taxon>Bacillaceae</taxon>
        <taxon>Lysinibacillus</taxon>
    </lineage>
</organism>
<proteinExistence type="predicted"/>
<accession>A0A3N9U9Z1</accession>
<dbReference type="Pfam" id="PF04308">
    <property type="entry name" value="RNaseH_like"/>
    <property type="match status" value="1"/>
</dbReference>
<comment type="caution">
    <text evidence="1">The sequence shown here is derived from an EMBL/GenBank/DDBJ whole genome shotgun (WGS) entry which is preliminary data.</text>
</comment>
<dbReference type="PANTHER" id="PTHR39961">
    <property type="entry name" value="HYPOTHETICAL CYTOSOLIC PROTEIN"/>
    <property type="match status" value="1"/>
</dbReference>
<dbReference type="EMBL" id="RRCT01000022">
    <property type="protein sequence ID" value="RQW73360.1"/>
    <property type="molecule type" value="Genomic_DNA"/>
</dbReference>
<name>A0A3N9U9Z1_9BACI</name>
<sequence length="180" mass="20818">MNNGFDFTDTFQNLSHKNMSFDEVFQNIKQFIMKDPTGSFKLMFGTDSQVYSRETIFITGIVIQQERKGVWACFRRVVIPRRMTNLHERISYETTLTEEIVSLFTDEKREQLINIILPNIYKGANFAVEGHIDIGSGKKNKTRIFVQEMISRMNSLGLKAKIKPDSFVASSYANRFTKHG</sequence>
<dbReference type="Proteomes" id="UP000274033">
    <property type="component" value="Unassembled WGS sequence"/>
</dbReference>
<dbReference type="InterPro" id="IPR007405">
    <property type="entry name" value="Phage_KVP40_Orf299"/>
</dbReference>
<reference evidence="1 2" key="1">
    <citation type="journal article" date="2013" name="J. Microbiol.">
        <title>Lysinibacillus chungkukjangi sp. nov., isolated from Chungkukjang, Korean fermented soybean food.</title>
        <authorList>
            <person name="Kim S.J."/>
            <person name="Jang Y.H."/>
            <person name="Hamada M."/>
            <person name="Ahn J.H."/>
            <person name="Weon H.Y."/>
            <person name="Suzuki K."/>
            <person name="Whang K.S."/>
            <person name="Kwon S.W."/>
        </authorList>
    </citation>
    <scope>NUCLEOTIDE SEQUENCE [LARGE SCALE GENOMIC DNA]</scope>
    <source>
        <strain evidence="1 2">MCCC 1A12701</strain>
    </source>
</reference>
<dbReference type="OrthoDB" id="37369at2"/>
<keyword evidence="2" id="KW-1185">Reference proteome</keyword>
<evidence type="ECO:0000313" key="2">
    <source>
        <dbReference type="Proteomes" id="UP000274033"/>
    </source>
</evidence>
<protein>
    <recommendedName>
        <fullName evidence="3">RNAse</fullName>
    </recommendedName>
</protein>